<dbReference type="Gene3D" id="2.30.40.10">
    <property type="entry name" value="Urease, subunit C, domain 1"/>
    <property type="match status" value="1"/>
</dbReference>
<feature type="signal peptide" evidence="1">
    <location>
        <begin position="1"/>
        <end position="19"/>
    </location>
</feature>
<organism evidence="3 4">
    <name type="scientific">Rubrimonas cliftonensis</name>
    <dbReference type="NCBI Taxonomy" id="89524"/>
    <lineage>
        <taxon>Bacteria</taxon>
        <taxon>Pseudomonadati</taxon>
        <taxon>Pseudomonadota</taxon>
        <taxon>Alphaproteobacteria</taxon>
        <taxon>Rhodobacterales</taxon>
        <taxon>Paracoccaceae</taxon>
        <taxon>Rubrimonas</taxon>
    </lineage>
</organism>
<dbReference type="RefSeq" id="WP_093255638.1">
    <property type="nucleotide sequence ID" value="NZ_FNQM01000017.1"/>
</dbReference>
<proteinExistence type="predicted"/>
<dbReference type="PANTHER" id="PTHR43135">
    <property type="entry name" value="ALPHA-D-RIBOSE 1-METHYLPHOSPHONATE 5-TRIPHOSPHATE DIPHOSPHATASE"/>
    <property type="match status" value="1"/>
</dbReference>
<dbReference type="EMBL" id="FNQM01000017">
    <property type="protein sequence ID" value="SEA90894.1"/>
    <property type="molecule type" value="Genomic_DNA"/>
</dbReference>
<evidence type="ECO:0000313" key="4">
    <source>
        <dbReference type="Proteomes" id="UP000198703"/>
    </source>
</evidence>
<dbReference type="InterPro" id="IPR011059">
    <property type="entry name" value="Metal-dep_hydrolase_composite"/>
</dbReference>
<feature type="domain" description="Amidohydrolase-related" evidence="2">
    <location>
        <begin position="76"/>
        <end position="434"/>
    </location>
</feature>
<keyword evidence="1" id="KW-0732">Signal</keyword>
<gene>
    <name evidence="3" type="ORF">SAMN05444370_11755</name>
</gene>
<keyword evidence="4" id="KW-1185">Reference proteome</keyword>
<dbReference type="InterPro" id="IPR057744">
    <property type="entry name" value="OTAase-like"/>
</dbReference>
<dbReference type="CDD" id="cd01299">
    <property type="entry name" value="Met_dep_hydrolase_A"/>
    <property type="match status" value="1"/>
</dbReference>
<dbReference type="SUPFAM" id="SSF51338">
    <property type="entry name" value="Composite domain of metallo-dependent hydrolases"/>
    <property type="match status" value="1"/>
</dbReference>
<reference evidence="3 4" key="1">
    <citation type="submission" date="2016-10" db="EMBL/GenBank/DDBJ databases">
        <authorList>
            <person name="de Groot N.N."/>
        </authorList>
    </citation>
    <scope>NUCLEOTIDE SEQUENCE [LARGE SCALE GENOMIC DNA]</scope>
    <source>
        <strain evidence="3 4">DSM 15345</strain>
    </source>
</reference>
<dbReference type="OrthoDB" id="9765769at2"/>
<dbReference type="SUPFAM" id="SSF51556">
    <property type="entry name" value="Metallo-dependent hydrolases"/>
    <property type="match status" value="1"/>
</dbReference>
<dbReference type="Pfam" id="PF01979">
    <property type="entry name" value="Amidohydro_1"/>
    <property type="match status" value="1"/>
</dbReference>
<dbReference type="GO" id="GO:0016810">
    <property type="term" value="F:hydrolase activity, acting on carbon-nitrogen (but not peptide) bonds"/>
    <property type="evidence" value="ECO:0007669"/>
    <property type="project" value="InterPro"/>
</dbReference>
<dbReference type="AlphaFoldDB" id="A0A1H4F0T2"/>
<evidence type="ECO:0000256" key="1">
    <source>
        <dbReference type="SAM" id="SignalP"/>
    </source>
</evidence>
<dbReference type="InterPro" id="IPR051781">
    <property type="entry name" value="Metallo-dep_Hydrolase"/>
</dbReference>
<dbReference type="PANTHER" id="PTHR43135:SF3">
    <property type="entry name" value="ALPHA-D-RIBOSE 1-METHYLPHOSPHONATE 5-TRIPHOSPHATE DIPHOSPHATASE"/>
    <property type="match status" value="1"/>
</dbReference>
<name>A0A1H4F0T2_9RHOB</name>
<dbReference type="Gene3D" id="3.20.20.140">
    <property type="entry name" value="Metal-dependent hydrolases"/>
    <property type="match status" value="1"/>
</dbReference>
<feature type="chain" id="PRO_5011490716" evidence="1">
    <location>
        <begin position="20"/>
        <end position="441"/>
    </location>
</feature>
<evidence type="ECO:0000313" key="3">
    <source>
        <dbReference type="EMBL" id="SEA90894.1"/>
    </source>
</evidence>
<dbReference type="STRING" id="89524.SAMN05444370_11755"/>
<dbReference type="InterPro" id="IPR006680">
    <property type="entry name" value="Amidohydro-rel"/>
</dbReference>
<sequence length="441" mass="47490">MKRLSAAILSGLIATTATAQDGPAPILIQNVRIFDGVSETLIEGQDVLVENGMISKIGAGIAGPDGAEVIDAGGRVMTPGFIYMHEHIMMQASGPELLIADDRYLAILASRTARQYLDRGITTIRDAGGNSFGLQDAIDAGVVPGPRIYPAGAMISQSSGHADHLFPSQPTTFMADGRPDRLVRSGDFLVVDGVPEILKGVREQLRRGATQIKIAVGGGTGSIADPLEVMEFRPEEIRAATEAAADFQTYVMAHVYNSDGIRRAIDNGVRSIEHANLIDRETMQYMKDNDVWLSPQVTVYTFIPPGYTDGQADKHRQAFAGLDNMFSIAREIGFDNIVLGSDVISSPKDIEGLLGEFEKRAKWFSNLEVLRQATSNGGELLALSGVLNPYPGELGVIAEGAHADLLLFDGNPLEDLNVIVSFEDNMDLIMKAGEIHKNTIN</sequence>
<protein>
    <submittedName>
        <fullName evidence="3">Imidazolonepropionase</fullName>
    </submittedName>
</protein>
<dbReference type="InterPro" id="IPR032466">
    <property type="entry name" value="Metal_Hydrolase"/>
</dbReference>
<evidence type="ECO:0000259" key="2">
    <source>
        <dbReference type="Pfam" id="PF01979"/>
    </source>
</evidence>
<dbReference type="Proteomes" id="UP000198703">
    <property type="component" value="Unassembled WGS sequence"/>
</dbReference>
<accession>A0A1H4F0T2</accession>